<sequence>MKTTSEELTVFVQVVENGSFSRAANQLSMANSAVSRVVKRLEEKLGVNLINRTTRQLRLTEEGLQYFRRVQKVLQEMAAAEAEMLAVHEVPQGVLRVDSAMPMVLHLLVPLSAKFNKRYPHIQLSLVSSEGYINLIERKVDIALRAGELDDSGLRARHLFDSHFRVVASPEYLAKHGTPQSTEDLANHQCLGFTEPTFLNTWAVFDAQGNSYKISPHFTASSGEILRSLCLSGCGIACLSDFLVDNDIAEGKLIPLLTEQTSNKTPPSMLFITAIKQLIFAYAYFWIFWWRNWGKYKRDLYEFIHTNKSPCKRSSSMVTRFNKSGEK</sequence>
<keyword evidence="2" id="KW-0805">Transcription regulation</keyword>
<feature type="domain" description="HTH lysR-type" evidence="6">
    <location>
        <begin position="1"/>
        <end position="60"/>
    </location>
</feature>
<dbReference type="FunFam" id="3.40.190.10:FF:000126">
    <property type="entry name" value="Transcriptional regulator, LysR family"/>
    <property type="match status" value="1"/>
</dbReference>
<dbReference type="GO" id="GO:0043565">
    <property type="term" value="F:sequence-specific DNA binding"/>
    <property type="evidence" value="ECO:0007669"/>
    <property type="project" value="TreeGrafter"/>
</dbReference>
<evidence type="ECO:0000259" key="6">
    <source>
        <dbReference type="PROSITE" id="PS50931"/>
    </source>
</evidence>
<dbReference type="SUPFAM" id="SSF53850">
    <property type="entry name" value="Periplasmic binding protein-like II"/>
    <property type="match status" value="1"/>
</dbReference>
<dbReference type="InterPro" id="IPR000847">
    <property type="entry name" value="LysR_HTH_N"/>
</dbReference>
<evidence type="ECO:0000256" key="4">
    <source>
        <dbReference type="ARBA" id="ARBA00023163"/>
    </source>
</evidence>
<dbReference type="PANTHER" id="PTHR30537:SF20">
    <property type="entry name" value="TRANSCRIPTIONAL REGULATORY PROTEIN"/>
    <property type="match status" value="1"/>
</dbReference>
<dbReference type="InterPro" id="IPR005119">
    <property type="entry name" value="LysR_subst-bd"/>
</dbReference>
<comment type="similarity">
    <text evidence="1">Belongs to the LysR transcriptional regulatory family.</text>
</comment>
<dbReference type="SUPFAM" id="SSF46785">
    <property type="entry name" value="Winged helix' DNA-binding domain"/>
    <property type="match status" value="1"/>
</dbReference>
<dbReference type="PROSITE" id="PS50931">
    <property type="entry name" value="HTH_LYSR"/>
    <property type="match status" value="1"/>
</dbReference>
<evidence type="ECO:0000313" key="7">
    <source>
        <dbReference type="EMBL" id="EGT74486.1"/>
    </source>
</evidence>
<feature type="transmembrane region" description="Helical" evidence="5">
    <location>
        <begin position="269"/>
        <end position="290"/>
    </location>
</feature>
<keyword evidence="3" id="KW-0238">DNA-binding</keyword>
<dbReference type="GO" id="GO:0006351">
    <property type="term" value="P:DNA-templated transcription"/>
    <property type="evidence" value="ECO:0007669"/>
    <property type="project" value="TreeGrafter"/>
</dbReference>
<gene>
    <name evidence="7" type="ORF">GG9_1417</name>
</gene>
<evidence type="ECO:0000256" key="1">
    <source>
        <dbReference type="ARBA" id="ARBA00009437"/>
    </source>
</evidence>
<evidence type="ECO:0000313" key="8">
    <source>
        <dbReference type="Proteomes" id="UP000003258"/>
    </source>
</evidence>
<accession>F9GQY7</accession>
<evidence type="ECO:0000256" key="2">
    <source>
        <dbReference type="ARBA" id="ARBA00023015"/>
    </source>
</evidence>
<dbReference type="Gene3D" id="3.40.190.10">
    <property type="entry name" value="Periplasmic binding protein-like II"/>
    <property type="match status" value="2"/>
</dbReference>
<name>F9GQY7_HAEHA</name>
<evidence type="ECO:0000256" key="5">
    <source>
        <dbReference type="SAM" id="Phobius"/>
    </source>
</evidence>
<keyword evidence="5" id="KW-0812">Transmembrane</keyword>
<keyword evidence="5" id="KW-1133">Transmembrane helix</keyword>
<dbReference type="InterPro" id="IPR058163">
    <property type="entry name" value="LysR-type_TF_proteobact-type"/>
</dbReference>
<reference evidence="7 8" key="1">
    <citation type="journal article" date="2011" name="J. Bacteriol.">
        <title>Genome Sequences for Five Strains of the Emerging Pathogen Haemophilus haemolyticus.</title>
        <authorList>
            <person name="Jordan I.K."/>
            <person name="Conley A.B."/>
            <person name="Antonov I.V."/>
            <person name="Arthur R.A."/>
            <person name="Cook E.D."/>
            <person name="Cooper G.P."/>
            <person name="Jones B.L."/>
            <person name="Knipe K.M."/>
            <person name="Lee K.J."/>
            <person name="Liu X."/>
            <person name="Mitchell G.J."/>
            <person name="Pande P.R."/>
            <person name="Petit R.A."/>
            <person name="Qin S."/>
            <person name="Rajan V.N."/>
            <person name="Sarda S."/>
            <person name="Sebastian A."/>
            <person name="Tang S."/>
            <person name="Thapliyal R."/>
            <person name="Varghese N.J."/>
            <person name="Ye T."/>
            <person name="Katz L.S."/>
            <person name="Wang X."/>
            <person name="Rowe L."/>
            <person name="Frace M."/>
            <person name="Mayer L.W."/>
        </authorList>
    </citation>
    <scope>NUCLEOTIDE SEQUENCE [LARGE SCALE GENOMIC DNA]</scope>
    <source>
        <strain evidence="7 8">M19501</strain>
    </source>
</reference>
<dbReference type="PATRIC" id="fig|1028803.3.peg.1483"/>
<dbReference type="PANTHER" id="PTHR30537">
    <property type="entry name" value="HTH-TYPE TRANSCRIPTIONAL REGULATOR"/>
    <property type="match status" value="1"/>
</dbReference>
<comment type="caution">
    <text evidence="7">The sequence shown here is derived from an EMBL/GenBank/DDBJ whole genome shotgun (WGS) entry which is preliminary data.</text>
</comment>
<dbReference type="PRINTS" id="PR00039">
    <property type="entry name" value="HTHLYSR"/>
</dbReference>
<dbReference type="EMBL" id="AFQO01000015">
    <property type="protein sequence ID" value="EGT74486.1"/>
    <property type="molecule type" value="Genomic_DNA"/>
</dbReference>
<dbReference type="InterPro" id="IPR036388">
    <property type="entry name" value="WH-like_DNA-bd_sf"/>
</dbReference>
<dbReference type="Proteomes" id="UP000003258">
    <property type="component" value="Unassembled WGS sequence"/>
</dbReference>
<proteinExistence type="inferred from homology"/>
<protein>
    <submittedName>
        <fullName evidence="7">LysR family transcriptional regulator</fullName>
    </submittedName>
</protein>
<dbReference type="GO" id="GO:0003700">
    <property type="term" value="F:DNA-binding transcription factor activity"/>
    <property type="evidence" value="ECO:0007669"/>
    <property type="project" value="InterPro"/>
</dbReference>
<dbReference type="eggNOG" id="COG0583">
    <property type="taxonomic scope" value="Bacteria"/>
</dbReference>
<dbReference type="Pfam" id="PF03466">
    <property type="entry name" value="LysR_substrate"/>
    <property type="match status" value="1"/>
</dbReference>
<dbReference type="Gene3D" id="1.10.10.10">
    <property type="entry name" value="Winged helix-like DNA-binding domain superfamily/Winged helix DNA-binding domain"/>
    <property type="match status" value="1"/>
</dbReference>
<dbReference type="FunFam" id="1.10.10.10:FF:000001">
    <property type="entry name" value="LysR family transcriptional regulator"/>
    <property type="match status" value="1"/>
</dbReference>
<evidence type="ECO:0000256" key="3">
    <source>
        <dbReference type="ARBA" id="ARBA00023125"/>
    </source>
</evidence>
<keyword evidence="4" id="KW-0804">Transcription</keyword>
<keyword evidence="5" id="KW-0472">Membrane</keyword>
<dbReference type="InterPro" id="IPR036390">
    <property type="entry name" value="WH_DNA-bd_sf"/>
</dbReference>
<dbReference type="Pfam" id="PF00126">
    <property type="entry name" value="HTH_1"/>
    <property type="match status" value="1"/>
</dbReference>
<dbReference type="AlphaFoldDB" id="F9GQY7"/>
<organism evidence="7 8">
    <name type="scientific">Haemophilus haemolyticus M19501</name>
    <dbReference type="NCBI Taxonomy" id="1028803"/>
    <lineage>
        <taxon>Bacteria</taxon>
        <taxon>Pseudomonadati</taxon>
        <taxon>Pseudomonadota</taxon>
        <taxon>Gammaproteobacteria</taxon>
        <taxon>Pasteurellales</taxon>
        <taxon>Pasteurellaceae</taxon>
        <taxon>Haemophilus</taxon>
    </lineage>
</organism>